<gene>
    <name evidence="1" type="ORF">INP59_27550</name>
</gene>
<name>A0A7M2XX79_9NOCA</name>
<organism evidence="1 2">
    <name type="scientific">Rhodococcus pyridinivorans</name>
    <dbReference type="NCBI Taxonomy" id="103816"/>
    <lineage>
        <taxon>Bacteria</taxon>
        <taxon>Bacillati</taxon>
        <taxon>Actinomycetota</taxon>
        <taxon>Actinomycetes</taxon>
        <taxon>Mycobacteriales</taxon>
        <taxon>Nocardiaceae</taxon>
        <taxon>Rhodococcus</taxon>
    </lineage>
</organism>
<geneLocation type="plasmid" evidence="1 2">
    <name>pSID</name>
</geneLocation>
<accession>A0A7M2XX79</accession>
<evidence type="ECO:0000313" key="2">
    <source>
        <dbReference type="Proteomes" id="UP000593818"/>
    </source>
</evidence>
<reference evidence="1 2" key="1">
    <citation type="submission" date="2020-10" db="EMBL/GenBank/DDBJ databases">
        <title>Whole genome sequence of oil-degrading bacteria Rhodococcus pyridinivorans strain 5Ap.</title>
        <authorList>
            <person name="Akhremchuk A.E."/>
            <person name="Valentovich L.N."/>
            <person name="Charniauskaya M.I."/>
            <person name="Bukliarevich H.A."/>
            <person name="Titok M.A."/>
        </authorList>
    </citation>
    <scope>NUCLEOTIDE SEQUENCE [LARGE SCALE GENOMIC DNA]</scope>
    <source>
        <strain evidence="1 2">5Ap</strain>
        <plasmid evidence="1 2">pSID</plasmid>
    </source>
</reference>
<evidence type="ECO:0000313" key="1">
    <source>
        <dbReference type="EMBL" id="QOW01914.1"/>
    </source>
</evidence>
<dbReference type="EMBL" id="CP063453">
    <property type="protein sequence ID" value="QOW01914.1"/>
    <property type="molecule type" value="Genomic_DNA"/>
</dbReference>
<keyword evidence="2" id="KW-1185">Reference proteome</keyword>
<dbReference type="PROSITE" id="PS51257">
    <property type="entry name" value="PROKAR_LIPOPROTEIN"/>
    <property type="match status" value="1"/>
</dbReference>
<dbReference type="AlphaFoldDB" id="A0A7M2XX79"/>
<proteinExistence type="predicted"/>
<sequence length="239" mass="24659">MSTRPGPRTITTVILFALAVAGCSSTDSDTSTTEDLRGNTVTALDFPRTVFDGWEITDPAERPISVIPAIVAAAGTSDGLVYSPAECGPGGDRGVAMWATARGGNSWAGQVGENPHTGRSFSTVIATASDNSLNAVTDFAQTCSRYTVTGGGKTVDVVTEVNNEEPLKYGLSDARLFTTTAIVEGSGPQVHSTLTGVGHSDGRVLVGQFTTTGRIEGSTINVAGNWWNITATKASTAAN</sequence>
<protein>
    <recommendedName>
        <fullName evidence="3">PknH-like protein</fullName>
    </recommendedName>
</protein>
<evidence type="ECO:0008006" key="3">
    <source>
        <dbReference type="Google" id="ProtNLM"/>
    </source>
</evidence>
<dbReference type="Proteomes" id="UP000593818">
    <property type="component" value="Plasmid pSID"/>
</dbReference>
<dbReference type="RefSeq" id="WP_193904183.1">
    <property type="nucleotide sequence ID" value="NZ_CP063453.1"/>
</dbReference>
<keyword evidence="1" id="KW-0614">Plasmid</keyword>